<accession>A0A3N4MG18</accession>
<gene>
    <name evidence="5" type="ORF">EG028_01440</name>
</gene>
<comment type="caution">
    <text evidence="5">The sequence shown here is derived from an EMBL/GenBank/DDBJ whole genome shotgun (WGS) entry which is preliminary data.</text>
</comment>
<reference evidence="6" key="1">
    <citation type="submission" date="2018-11" db="EMBL/GenBank/DDBJ databases">
        <title>Chitinophaga lutea sp.nov., isolate from arsenic contaminated soil.</title>
        <authorList>
            <person name="Zong Y."/>
        </authorList>
    </citation>
    <scope>NUCLEOTIDE SEQUENCE [LARGE SCALE GENOMIC DNA]</scope>
    <source>
        <strain evidence="6">YLT18</strain>
    </source>
</reference>
<dbReference type="InterPro" id="IPR058626">
    <property type="entry name" value="MdtA-like_b-barrel"/>
</dbReference>
<dbReference type="GO" id="GO:0022857">
    <property type="term" value="F:transmembrane transporter activity"/>
    <property type="evidence" value="ECO:0007669"/>
    <property type="project" value="InterPro"/>
</dbReference>
<dbReference type="GO" id="GO:0046677">
    <property type="term" value="P:response to antibiotic"/>
    <property type="evidence" value="ECO:0007669"/>
    <property type="project" value="TreeGrafter"/>
</dbReference>
<feature type="domain" description="Multidrug resistance protein MdtA-like beta-barrel" evidence="4">
    <location>
        <begin position="241"/>
        <end position="300"/>
    </location>
</feature>
<name>A0A3N4MG18_9BACT</name>
<dbReference type="Pfam" id="PF25944">
    <property type="entry name" value="Beta-barrel_RND"/>
    <property type="match status" value="1"/>
</dbReference>
<feature type="domain" description="Multidrug resistance protein MdtA-like alpha-helical hairpin" evidence="2">
    <location>
        <begin position="108"/>
        <end position="175"/>
    </location>
</feature>
<dbReference type="SUPFAM" id="SSF111369">
    <property type="entry name" value="HlyD-like secretion proteins"/>
    <property type="match status" value="1"/>
</dbReference>
<dbReference type="Gene3D" id="2.40.50.100">
    <property type="match status" value="1"/>
</dbReference>
<evidence type="ECO:0000259" key="4">
    <source>
        <dbReference type="Pfam" id="PF25944"/>
    </source>
</evidence>
<dbReference type="InterPro" id="IPR006143">
    <property type="entry name" value="RND_pump_MFP"/>
</dbReference>
<evidence type="ECO:0000313" key="5">
    <source>
        <dbReference type="EMBL" id="RPD42982.1"/>
    </source>
</evidence>
<evidence type="ECO:0000259" key="3">
    <source>
        <dbReference type="Pfam" id="PF25917"/>
    </source>
</evidence>
<dbReference type="OrthoDB" id="9801814at2"/>
<dbReference type="GO" id="GO:0005886">
    <property type="term" value="C:plasma membrane"/>
    <property type="evidence" value="ECO:0007669"/>
    <property type="project" value="TreeGrafter"/>
</dbReference>
<dbReference type="Gene3D" id="2.40.420.20">
    <property type="match status" value="1"/>
</dbReference>
<dbReference type="Pfam" id="PF25876">
    <property type="entry name" value="HH_MFP_RND"/>
    <property type="match status" value="1"/>
</dbReference>
<dbReference type="RefSeq" id="WP_120514254.1">
    <property type="nucleotide sequence ID" value="NZ_QXZY01000001.1"/>
</dbReference>
<dbReference type="InterPro" id="IPR058625">
    <property type="entry name" value="MdtA-like_BSH"/>
</dbReference>
<comment type="similarity">
    <text evidence="1">Belongs to the membrane fusion protein (MFP) (TC 8.A.1) family.</text>
</comment>
<proteinExistence type="inferred from homology"/>
<dbReference type="AlphaFoldDB" id="A0A3N4MG18"/>
<dbReference type="NCBIfam" id="TIGR01730">
    <property type="entry name" value="RND_mfp"/>
    <property type="match status" value="1"/>
</dbReference>
<keyword evidence="6" id="KW-1185">Reference proteome</keyword>
<dbReference type="Gene3D" id="1.10.287.470">
    <property type="entry name" value="Helix hairpin bin"/>
    <property type="match status" value="1"/>
</dbReference>
<dbReference type="Pfam" id="PF25917">
    <property type="entry name" value="BSH_RND"/>
    <property type="match status" value="1"/>
</dbReference>
<dbReference type="PANTHER" id="PTHR30158">
    <property type="entry name" value="ACRA/E-RELATED COMPONENT OF DRUG EFFLUX TRANSPORTER"/>
    <property type="match status" value="1"/>
</dbReference>
<dbReference type="InterPro" id="IPR058624">
    <property type="entry name" value="MdtA-like_HH"/>
</dbReference>
<dbReference type="PANTHER" id="PTHR30158:SF23">
    <property type="entry name" value="MULTIDRUG RESISTANCE PROTEIN MEXA"/>
    <property type="match status" value="1"/>
</dbReference>
<dbReference type="Proteomes" id="UP000279089">
    <property type="component" value="Unassembled WGS sequence"/>
</dbReference>
<evidence type="ECO:0000313" key="6">
    <source>
        <dbReference type="Proteomes" id="UP000279089"/>
    </source>
</evidence>
<dbReference type="GO" id="GO:0030313">
    <property type="term" value="C:cell envelope"/>
    <property type="evidence" value="ECO:0007669"/>
    <property type="project" value="UniProtKB-SubCell"/>
</dbReference>
<sequence length="382" mass="41335">MLLLISRFQTLIITTATLLTIFSCGNGNEQDQNSAEQPQDYPVMTLKSQTANVHSDYPASLQGVKNIEIRPKVEGFIEQIFIDEGAAVKKGQLLFKIHAPQYEQEMRTAGASIKSAEAEVGSAKMQVRKVAPLVEEEIISEYELEAANFSLQNKEAMLAQAKASLANARSNLGYTTIRSPVDGVAGGIPFKTGSLVSSASLEPLTTISEISEIYAYFSFNEKQFLDFSTSFTGKNIAEKLKHLPPVSLILSNSTEYEEKGRITTVNGLINPETGSVNFRATFPNSSGLIRSGGSAIVRIHRQLPDAIQVPQKATYEMQGKRFVYVVDASGTAKSTKISILDIPSGDSFIVLDGVKAGDIIISEGVGSLKDGMKIKSPTLSNK</sequence>
<organism evidence="5 6">
    <name type="scientific">Chitinophaga barathri</name>
    <dbReference type="NCBI Taxonomy" id="1647451"/>
    <lineage>
        <taxon>Bacteria</taxon>
        <taxon>Pseudomonadati</taxon>
        <taxon>Bacteroidota</taxon>
        <taxon>Chitinophagia</taxon>
        <taxon>Chitinophagales</taxon>
        <taxon>Chitinophagaceae</taxon>
        <taxon>Chitinophaga</taxon>
    </lineage>
</organism>
<dbReference type="PROSITE" id="PS51257">
    <property type="entry name" value="PROKAR_LIPOPROTEIN"/>
    <property type="match status" value="1"/>
</dbReference>
<evidence type="ECO:0000256" key="1">
    <source>
        <dbReference type="ARBA" id="ARBA00009477"/>
    </source>
</evidence>
<dbReference type="EMBL" id="RMBX01000001">
    <property type="protein sequence ID" value="RPD42982.1"/>
    <property type="molecule type" value="Genomic_DNA"/>
</dbReference>
<feature type="domain" description="Multidrug resistance protein MdtA-like barrel-sandwich hybrid" evidence="3">
    <location>
        <begin position="66"/>
        <end position="207"/>
    </location>
</feature>
<protein>
    <submittedName>
        <fullName evidence="5">Efflux RND transporter periplasmic adaptor subunit</fullName>
    </submittedName>
</protein>
<dbReference type="Gene3D" id="2.40.30.170">
    <property type="match status" value="1"/>
</dbReference>
<evidence type="ECO:0000259" key="2">
    <source>
        <dbReference type="Pfam" id="PF25876"/>
    </source>
</evidence>